<keyword evidence="2" id="KW-0597">Phosphoprotein</keyword>
<feature type="compositionally biased region" description="Low complexity" evidence="4">
    <location>
        <begin position="780"/>
        <end position="796"/>
    </location>
</feature>
<feature type="compositionally biased region" description="Basic residues" evidence="4">
    <location>
        <begin position="1"/>
        <end position="21"/>
    </location>
</feature>
<comment type="subcellular location">
    <subcellularLocation>
        <location evidence="1">Nucleus</location>
        <location evidence="1">Nucleolus</location>
    </subcellularLocation>
</comment>
<dbReference type="PANTHER" id="PTHR14150:SF12">
    <property type="entry name" value="U3 SMALL NUCLEOLAR RNA-ASSOCIATED PROTEIN 14 HOMOLOG A"/>
    <property type="match status" value="1"/>
</dbReference>
<feature type="region of interest" description="Disordered" evidence="4">
    <location>
        <begin position="832"/>
        <end position="949"/>
    </location>
</feature>
<reference evidence="5 6" key="1">
    <citation type="journal article" date="2018" name="Nat. Ecol. Evol.">
        <title>Pezizomycetes genomes reveal the molecular basis of ectomycorrhizal truffle lifestyle.</title>
        <authorList>
            <person name="Murat C."/>
            <person name="Payen T."/>
            <person name="Noel B."/>
            <person name="Kuo A."/>
            <person name="Morin E."/>
            <person name="Chen J."/>
            <person name="Kohler A."/>
            <person name="Krizsan K."/>
            <person name="Balestrini R."/>
            <person name="Da Silva C."/>
            <person name="Montanini B."/>
            <person name="Hainaut M."/>
            <person name="Levati E."/>
            <person name="Barry K.W."/>
            <person name="Belfiori B."/>
            <person name="Cichocki N."/>
            <person name="Clum A."/>
            <person name="Dockter R.B."/>
            <person name="Fauchery L."/>
            <person name="Guy J."/>
            <person name="Iotti M."/>
            <person name="Le Tacon F."/>
            <person name="Lindquist E.A."/>
            <person name="Lipzen A."/>
            <person name="Malagnac F."/>
            <person name="Mello A."/>
            <person name="Molinier V."/>
            <person name="Miyauchi S."/>
            <person name="Poulain J."/>
            <person name="Riccioni C."/>
            <person name="Rubini A."/>
            <person name="Sitrit Y."/>
            <person name="Splivallo R."/>
            <person name="Traeger S."/>
            <person name="Wang M."/>
            <person name="Zifcakova L."/>
            <person name="Wipf D."/>
            <person name="Zambonelli A."/>
            <person name="Paolocci F."/>
            <person name="Nowrousian M."/>
            <person name="Ottonello S."/>
            <person name="Baldrian P."/>
            <person name="Spatafora J.W."/>
            <person name="Henrissat B."/>
            <person name="Nagy L.G."/>
            <person name="Aury J.M."/>
            <person name="Wincker P."/>
            <person name="Grigoriev I.V."/>
            <person name="Bonfante P."/>
            <person name="Martin F.M."/>
        </authorList>
    </citation>
    <scope>NUCLEOTIDE SEQUENCE [LARGE SCALE GENOMIC DNA]</scope>
    <source>
        <strain evidence="5 6">ATCC MYA-4762</strain>
    </source>
</reference>
<dbReference type="Proteomes" id="UP000267821">
    <property type="component" value="Unassembled WGS sequence"/>
</dbReference>
<name>A0A3N4LFA0_9PEZI</name>
<evidence type="ECO:0000256" key="4">
    <source>
        <dbReference type="SAM" id="MobiDB-lite"/>
    </source>
</evidence>
<feature type="compositionally biased region" description="Acidic residues" evidence="4">
    <location>
        <begin position="564"/>
        <end position="587"/>
    </location>
</feature>
<keyword evidence="6" id="KW-1185">Reference proteome</keyword>
<feature type="compositionally biased region" description="Acidic residues" evidence="4">
    <location>
        <begin position="182"/>
        <end position="228"/>
    </location>
</feature>
<dbReference type="GO" id="GO:0006364">
    <property type="term" value="P:rRNA processing"/>
    <property type="evidence" value="ECO:0007669"/>
    <property type="project" value="InterPro"/>
</dbReference>
<protein>
    <submittedName>
        <fullName evidence="5">Utp14-domain-containing protein</fullName>
    </submittedName>
</protein>
<feature type="compositionally biased region" description="Polar residues" evidence="4">
    <location>
        <begin position="28"/>
        <end position="39"/>
    </location>
</feature>
<accession>A0A3N4LFA0</accession>
<dbReference type="OrthoDB" id="277439at2759"/>
<organism evidence="5 6">
    <name type="scientific">Terfezia boudieri ATCC MYA-4762</name>
    <dbReference type="NCBI Taxonomy" id="1051890"/>
    <lineage>
        <taxon>Eukaryota</taxon>
        <taxon>Fungi</taxon>
        <taxon>Dikarya</taxon>
        <taxon>Ascomycota</taxon>
        <taxon>Pezizomycotina</taxon>
        <taxon>Pezizomycetes</taxon>
        <taxon>Pezizales</taxon>
        <taxon>Pezizaceae</taxon>
        <taxon>Terfezia</taxon>
    </lineage>
</organism>
<feature type="compositionally biased region" description="Acidic residues" evidence="4">
    <location>
        <begin position="494"/>
        <end position="503"/>
    </location>
</feature>
<dbReference type="Pfam" id="PF04615">
    <property type="entry name" value="Utp14"/>
    <property type="match status" value="1"/>
</dbReference>
<evidence type="ECO:0000256" key="1">
    <source>
        <dbReference type="ARBA" id="ARBA00004604"/>
    </source>
</evidence>
<dbReference type="EMBL" id="ML121558">
    <property type="protein sequence ID" value="RPB21560.1"/>
    <property type="molecule type" value="Genomic_DNA"/>
</dbReference>
<dbReference type="FunCoup" id="A0A3N4LFA0">
    <property type="interactions" value="762"/>
</dbReference>
<evidence type="ECO:0000313" key="6">
    <source>
        <dbReference type="Proteomes" id="UP000267821"/>
    </source>
</evidence>
<feature type="compositionally biased region" description="Acidic residues" evidence="4">
    <location>
        <begin position="127"/>
        <end position="145"/>
    </location>
</feature>
<proteinExistence type="predicted"/>
<dbReference type="InterPro" id="IPR006709">
    <property type="entry name" value="SSU_processome_Utp14"/>
</dbReference>
<feature type="compositionally biased region" description="Acidic residues" evidence="4">
    <location>
        <begin position="92"/>
        <end position="101"/>
    </location>
</feature>
<feature type="compositionally biased region" description="Basic and acidic residues" evidence="4">
    <location>
        <begin position="595"/>
        <end position="611"/>
    </location>
</feature>
<feature type="region of interest" description="Disordered" evidence="4">
    <location>
        <begin position="1"/>
        <end position="294"/>
    </location>
</feature>
<feature type="compositionally biased region" description="Basic and acidic residues" evidence="4">
    <location>
        <begin position="691"/>
        <end position="701"/>
    </location>
</feature>
<evidence type="ECO:0000256" key="2">
    <source>
        <dbReference type="ARBA" id="ARBA00022553"/>
    </source>
</evidence>
<dbReference type="GO" id="GO:0032040">
    <property type="term" value="C:small-subunit processome"/>
    <property type="evidence" value="ECO:0007669"/>
    <property type="project" value="InterPro"/>
</dbReference>
<feature type="compositionally biased region" description="Basic and acidic residues" evidence="4">
    <location>
        <begin position="504"/>
        <end position="513"/>
    </location>
</feature>
<feature type="compositionally biased region" description="Basic and acidic residues" evidence="4">
    <location>
        <begin position="887"/>
        <end position="897"/>
    </location>
</feature>
<evidence type="ECO:0000256" key="3">
    <source>
        <dbReference type="ARBA" id="ARBA00023242"/>
    </source>
</evidence>
<dbReference type="STRING" id="1051890.A0A3N4LFA0"/>
<feature type="compositionally biased region" description="Acidic residues" evidence="4">
    <location>
        <begin position="655"/>
        <end position="665"/>
    </location>
</feature>
<evidence type="ECO:0000313" key="5">
    <source>
        <dbReference type="EMBL" id="RPB21560.1"/>
    </source>
</evidence>
<feature type="compositionally biased region" description="Low complexity" evidence="4">
    <location>
        <begin position="252"/>
        <end position="265"/>
    </location>
</feature>
<dbReference type="AlphaFoldDB" id="A0A3N4LFA0"/>
<dbReference type="InParanoid" id="A0A3N4LFA0"/>
<feature type="compositionally biased region" description="Acidic residues" evidence="4">
    <location>
        <begin position="60"/>
        <end position="79"/>
    </location>
</feature>
<keyword evidence="3" id="KW-0539">Nucleus</keyword>
<sequence length="1046" mass="116041">MGPTNKKSKKSTVRSRARANPHARALNALTTAEADSSITDTRRKGKGKGKRAAPPPSDDKGEDEDEDYDDPNVEEGSDDEGNKWTVGKVASDDDSELDSDEAMGSSDEEKFADFTFRGSSTRKGNGGEDEDEEDEEDWGEEEGGEDLLAILDRRVKEEEEEERGVSGNGKKGSKSKKRKVMEEEEVEEEKEDFGGFNDDEEDGMDESDDIDSSEDGSEEDSGDDDDDSMTGLTSDSDSDADETTDPNKLSALYSILTSLPTTTTSDAPRVKRPRLQDPNEVKPPSEYNITSTSSQKLTLGDLLPTLDSTLKSSLKPLLEDSTSTTASGVLRKLTAPLPKRQQDRLDRSVAYGKTKEELGRWTDTVKHNREAAHLHFPLVDPDAGCAGGGAGARLVAANNTAPLTALEATISNILKESGLSSEKEIAEFESLKANKLSVEEEQRRRAQLRMARELMYREEIRAKRIKKIKSKTYRRIHKKDRERLAAAEAALNGDTDEELDEEERERRRAEERMSLRHKQSRWAKGLRESGRGMWDEEARDDAVEMVRRGEELRRRIRGKSGAVDGEDESEEEESDYVEEGGEGFDEEAAQRRKLLKELDGVGQDGLDKDEGTSMGRLMQMKFMQKAQAARRKENEETMAMLREDLEHEERGSGASDEEGEEEAEEIAGRRSFKPVRKKGKDEAPKPMQKKRVTEDGFRVGSDEEVEEEEQELEFVIDIGKRKNIISKNPFSMPGAPSITTATPSMSKPRHGGLSARQPSPERVSANPWTTAAVDNSRLRSSVSTTVSASDSKTAKANAKLSRERRAVLQAEQALKESVADEDVLVSTDISMLATAPNKGKEDKKPAAATAEGPSGEKDSSDDSEAEDDESNTHLIPSSGRKNPLATQHRELVRRAFAGDDVQAEFQDDKDQEVGEDETKEVDGTLPGWGSWSGAGINESKKRAKAEKRGFGKGGRFTKVVQGVDKEKRKDAKLEKVIISEKKVKKNIKYQATSLPFPFETKAQYERALRLPIGKEWSTKTTFQEATMPRVMVKRGTVVEPMRKPLK</sequence>
<dbReference type="PANTHER" id="PTHR14150">
    <property type="entry name" value="U3 SMALL NUCLEOLAR RNA-ASSOCIATED PROTEIN 14"/>
    <property type="match status" value="1"/>
</dbReference>
<feature type="region of interest" description="Disordered" evidence="4">
    <location>
        <begin position="488"/>
        <end position="513"/>
    </location>
</feature>
<feature type="compositionally biased region" description="Basic and acidic residues" evidence="4">
    <location>
        <begin position="630"/>
        <end position="651"/>
    </location>
</feature>
<feature type="region of interest" description="Disordered" evidence="4">
    <location>
        <begin position="553"/>
        <end position="710"/>
    </location>
</feature>
<feature type="region of interest" description="Disordered" evidence="4">
    <location>
        <begin position="725"/>
        <end position="805"/>
    </location>
</feature>
<gene>
    <name evidence="5" type="ORF">L211DRAFT_840463</name>
</gene>